<organism evidence="2 3">
    <name type="scientific">Pisolithus microcarpus 441</name>
    <dbReference type="NCBI Taxonomy" id="765257"/>
    <lineage>
        <taxon>Eukaryota</taxon>
        <taxon>Fungi</taxon>
        <taxon>Dikarya</taxon>
        <taxon>Basidiomycota</taxon>
        <taxon>Agaricomycotina</taxon>
        <taxon>Agaricomycetes</taxon>
        <taxon>Agaricomycetidae</taxon>
        <taxon>Boletales</taxon>
        <taxon>Sclerodermatineae</taxon>
        <taxon>Pisolithaceae</taxon>
        <taxon>Pisolithus</taxon>
    </lineage>
</organism>
<keyword evidence="3" id="KW-1185">Reference proteome</keyword>
<reference evidence="3" key="2">
    <citation type="submission" date="2015-01" db="EMBL/GenBank/DDBJ databases">
        <title>Evolutionary Origins and Diversification of the Mycorrhizal Mutualists.</title>
        <authorList>
            <consortium name="DOE Joint Genome Institute"/>
            <consortium name="Mycorrhizal Genomics Consortium"/>
            <person name="Kohler A."/>
            <person name="Kuo A."/>
            <person name="Nagy L.G."/>
            <person name="Floudas D."/>
            <person name="Copeland A."/>
            <person name="Barry K.W."/>
            <person name="Cichocki N."/>
            <person name="Veneault-Fourrey C."/>
            <person name="LaButti K."/>
            <person name="Lindquist E.A."/>
            <person name="Lipzen A."/>
            <person name="Lundell T."/>
            <person name="Morin E."/>
            <person name="Murat C."/>
            <person name="Riley R."/>
            <person name="Ohm R."/>
            <person name="Sun H."/>
            <person name="Tunlid A."/>
            <person name="Henrissat B."/>
            <person name="Grigoriev I.V."/>
            <person name="Hibbett D.S."/>
            <person name="Martin F."/>
        </authorList>
    </citation>
    <scope>NUCLEOTIDE SEQUENCE [LARGE SCALE GENOMIC DNA]</scope>
    <source>
        <strain evidence="3">441</strain>
    </source>
</reference>
<reference evidence="2 3" key="1">
    <citation type="submission" date="2014-04" db="EMBL/GenBank/DDBJ databases">
        <authorList>
            <consortium name="DOE Joint Genome Institute"/>
            <person name="Kuo A."/>
            <person name="Kohler A."/>
            <person name="Costa M.D."/>
            <person name="Nagy L.G."/>
            <person name="Floudas D."/>
            <person name="Copeland A."/>
            <person name="Barry K.W."/>
            <person name="Cichocki N."/>
            <person name="Veneault-Fourrey C."/>
            <person name="LaButti K."/>
            <person name="Lindquist E.A."/>
            <person name="Lipzen A."/>
            <person name="Lundell T."/>
            <person name="Morin E."/>
            <person name="Murat C."/>
            <person name="Sun H."/>
            <person name="Tunlid A."/>
            <person name="Henrissat B."/>
            <person name="Grigoriev I.V."/>
            <person name="Hibbett D.S."/>
            <person name="Martin F."/>
            <person name="Nordberg H.P."/>
            <person name="Cantor M.N."/>
            <person name="Hua S.X."/>
        </authorList>
    </citation>
    <scope>NUCLEOTIDE SEQUENCE [LARGE SCALE GENOMIC DNA]</scope>
    <source>
        <strain evidence="2 3">441</strain>
    </source>
</reference>
<evidence type="ECO:0000313" key="3">
    <source>
        <dbReference type="Proteomes" id="UP000054018"/>
    </source>
</evidence>
<accession>A0A0C9Z7S3</accession>
<dbReference type="AlphaFoldDB" id="A0A0C9Z7S3"/>
<evidence type="ECO:0000256" key="1">
    <source>
        <dbReference type="SAM" id="MobiDB-lite"/>
    </source>
</evidence>
<gene>
    <name evidence="2" type="ORF">PISMIDRAFT_529770</name>
</gene>
<feature type="compositionally biased region" description="Polar residues" evidence="1">
    <location>
        <begin position="23"/>
        <end position="44"/>
    </location>
</feature>
<evidence type="ECO:0000313" key="2">
    <source>
        <dbReference type="EMBL" id="KIK22029.1"/>
    </source>
</evidence>
<dbReference type="Proteomes" id="UP000054018">
    <property type="component" value="Unassembled WGS sequence"/>
</dbReference>
<proteinExistence type="predicted"/>
<name>A0A0C9Z7S3_9AGAM</name>
<sequence>MMREERPKTLNRPVNAKLEQGHSAFTTNGSVATECQSQEQATDSTDPEPSHPVALNKTFRKRETACLPVEHRKRRLDAALGR</sequence>
<protein>
    <submittedName>
        <fullName evidence="2">Uncharacterized protein</fullName>
    </submittedName>
</protein>
<dbReference type="HOGENOM" id="CLU_2559183_0_0_1"/>
<feature type="region of interest" description="Disordered" evidence="1">
    <location>
        <begin position="1"/>
        <end position="53"/>
    </location>
</feature>
<dbReference type="EMBL" id="KN833744">
    <property type="protein sequence ID" value="KIK22029.1"/>
    <property type="molecule type" value="Genomic_DNA"/>
</dbReference>